<keyword evidence="6" id="KW-0597">Phosphoprotein</keyword>
<dbReference type="InterPro" id="IPR001478">
    <property type="entry name" value="PDZ"/>
</dbReference>
<evidence type="ECO:0000256" key="8">
    <source>
        <dbReference type="ARBA" id="ARBA00023242"/>
    </source>
</evidence>
<dbReference type="GO" id="GO:0005634">
    <property type="term" value="C:nucleus"/>
    <property type="evidence" value="ECO:0007669"/>
    <property type="project" value="UniProtKB-SubCell"/>
</dbReference>
<evidence type="ECO:0000256" key="1">
    <source>
        <dbReference type="ARBA" id="ARBA00004123"/>
    </source>
</evidence>
<dbReference type="GO" id="GO:0005737">
    <property type="term" value="C:cytoplasm"/>
    <property type="evidence" value="ECO:0007669"/>
    <property type="project" value="UniProtKB-SubCell"/>
</dbReference>
<dbReference type="PANTHER" id="PTHR11324">
    <property type="entry name" value="IL16-RELATED"/>
    <property type="match status" value="1"/>
</dbReference>
<feature type="compositionally biased region" description="Polar residues" evidence="9">
    <location>
        <begin position="146"/>
        <end position="169"/>
    </location>
</feature>
<proteinExistence type="predicted"/>
<dbReference type="Proteomes" id="UP000593571">
    <property type="component" value="Unassembled WGS sequence"/>
</dbReference>
<evidence type="ECO:0000256" key="5">
    <source>
        <dbReference type="ARBA" id="ARBA00022525"/>
    </source>
</evidence>
<feature type="region of interest" description="Disordered" evidence="9">
    <location>
        <begin position="146"/>
        <end position="188"/>
    </location>
</feature>
<feature type="compositionally biased region" description="Low complexity" evidence="9">
    <location>
        <begin position="171"/>
        <end position="183"/>
    </location>
</feature>
<dbReference type="FunFam" id="2.30.42.10:FF:000102">
    <property type="entry name" value="Putative pro-interleukin-16"/>
    <property type="match status" value="1"/>
</dbReference>
<dbReference type="InterPro" id="IPR036034">
    <property type="entry name" value="PDZ_sf"/>
</dbReference>
<dbReference type="Pfam" id="PF00595">
    <property type="entry name" value="PDZ"/>
    <property type="match status" value="1"/>
</dbReference>
<feature type="domain" description="PDZ" evidence="10">
    <location>
        <begin position="54"/>
        <end position="140"/>
    </location>
</feature>
<reference evidence="11 12" key="1">
    <citation type="journal article" date="2020" name="Nature">
        <title>Six reference-quality genomes reveal evolution of bat adaptations.</title>
        <authorList>
            <person name="Jebb D."/>
            <person name="Huang Z."/>
            <person name="Pippel M."/>
            <person name="Hughes G.M."/>
            <person name="Lavrichenko K."/>
            <person name="Devanna P."/>
            <person name="Winkler S."/>
            <person name="Jermiin L.S."/>
            <person name="Skirmuntt E.C."/>
            <person name="Katzourakis A."/>
            <person name="Burkitt-Gray L."/>
            <person name="Ray D.A."/>
            <person name="Sullivan K.A.M."/>
            <person name="Roscito J.G."/>
            <person name="Kirilenko B.M."/>
            <person name="Davalos L.M."/>
            <person name="Corthals A.P."/>
            <person name="Power M.L."/>
            <person name="Jones G."/>
            <person name="Ransome R.D."/>
            <person name="Dechmann D.K.N."/>
            <person name="Locatelli A.G."/>
            <person name="Puechmaille S.J."/>
            <person name="Fedrigo O."/>
            <person name="Jarvis E.D."/>
            <person name="Hiller M."/>
            <person name="Vernes S.C."/>
            <person name="Myers E.W."/>
            <person name="Teeling E.C."/>
        </authorList>
    </citation>
    <scope>NUCLEOTIDE SEQUENCE [LARGE SCALE GENOMIC DNA]</scope>
    <source>
        <strain evidence="11">MRouAeg1</strain>
        <tissue evidence="11">Muscle</tissue>
    </source>
</reference>
<dbReference type="EMBL" id="JACASE010000008">
    <property type="protein sequence ID" value="KAF6441827.1"/>
    <property type="molecule type" value="Genomic_DNA"/>
</dbReference>
<sequence>MLEVSRDGRKHSLPQLLDSSTAQEYHVVKKSTRSLSTTQVESPWRLIRPSVISIIGLYKEKGKGLGFSIAGGRDCIRGQMGIFVKTIFPNGSAAEDGRLKEGDEILDVNGIPIKGLTFQEAIHTFKQIRSGLFVLTVRTKLLSPSLTPCSTPTHMSRSSSPNFNASGGTSAVGSDESGSSSLGRKAPGPKDRIVMEVTLNKEPRVGLGIGACCLALENSPPGIYIHSLAPGSVAKMESNLRFVVGLTVYHSGMCVNT</sequence>
<dbReference type="PROSITE" id="PS50106">
    <property type="entry name" value="PDZ"/>
    <property type="match status" value="1"/>
</dbReference>
<keyword evidence="4" id="KW-0963">Cytoplasm</keyword>
<protein>
    <submittedName>
        <fullName evidence="11">PDZ domain containing 2</fullName>
    </submittedName>
</protein>
<keyword evidence="12" id="KW-1185">Reference proteome</keyword>
<evidence type="ECO:0000313" key="11">
    <source>
        <dbReference type="EMBL" id="KAF6441827.1"/>
    </source>
</evidence>
<accession>A0A7J8F281</accession>
<organism evidence="11 12">
    <name type="scientific">Rousettus aegyptiacus</name>
    <name type="common">Egyptian fruit bat</name>
    <name type="synonym">Pteropus aegyptiacus</name>
    <dbReference type="NCBI Taxonomy" id="9407"/>
    <lineage>
        <taxon>Eukaryota</taxon>
        <taxon>Metazoa</taxon>
        <taxon>Chordata</taxon>
        <taxon>Craniata</taxon>
        <taxon>Vertebrata</taxon>
        <taxon>Euteleostomi</taxon>
        <taxon>Mammalia</taxon>
        <taxon>Eutheria</taxon>
        <taxon>Laurasiatheria</taxon>
        <taxon>Chiroptera</taxon>
        <taxon>Yinpterochiroptera</taxon>
        <taxon>Pteropodoidea</taxon>
        <taxon>Pteropodidae</taxon>
        <taxon>Rousettinae</taxon>
        <taxon>Rousettus</taxon>
    </lineage>
</organism>
<dbReference type="CDD" id="cd06759">
    <property type="entry name" value="PDZ3_PDZD2-PDZ1_hPro-IL-16-like"/>
    <property type="match status" value="1"/>
</dbReference>
<name>A0A7J8F281_ROUAE</name>
<evidence type="ECO:0000259" key="10">
    <source>
        <dbReference type="PROSITE" id="PS50106"/>
    </source>
</evidence>
<evidence type="ECO:0000256" key="2">
    <source>
        <dbReference type="ARBA" id="ARBA00004496"/>
    </source>
</evidence>
<evidence type="ECO:0000256" key="7">
    <source>
        <dbReference type="ARBA" id="ARBA00022737"/>
    </source>
</evidence>
<evidence type="ECO:0000313" key="12">
    <source>
        <dbReference type="Proteomes" id="UP000593571"/>
    </source>
</evidence>
<keyword evidence="5" id="KW-0964">Secreted</keyword>
<evidence type="ECO:0000256" key="9">
    <source>
        <dbReference type="SAM" id="MobiDB-lite"/>
    </source>
</evidence>
<dbReference type="SMART" id="SM00228">
    <property type="entry name" value="PDZ"/>
    <property type="match status" value="1"/>
</dbReference>
<comment type="subcellular location">
    <subcellularLocation>
        <location evidence="2">Cytoplasm</location>
    </subcellularLocation>
    <subcellularLocation>
        <location evidence="1">Nucleus</location>
    </subcellularLocation>
    <subcellularLocation>
        <location evidence="3">Secreted</location>
    </subcellularLocation>
</comment>
<dbReference type="AlphaFoldDB" id="A0A7J8F281"/>
<keyword evidence="7" id="KW-0677">Repeat</keyword>
<dbReference type="SUPFAM" id="SSF50156">
    <property type="entry name" value="PDZ domain-like"/>
    <property type="match status" value="2"/>
</dbReference>
<evidence type="ECO:0000256" key="4">
    <source>
        <dbReference type="ARBA" id="ARBA00022490"/>
    </source>
</evidence>
<dbReference type="GO" id="GO:0005576">
    <property type="term" value="C:extracellular region"/>
    <property type="evidence" value="ECO:0007669"/>
    <property type="project" value="UniProtKB-SubCell"/>
</dbReference>
<gene>
    <name evidence="11" type="ORF">HJG63_015114</name>
</gene>
<dbReference type="PANTHER" id="PTHR11324:SF16">
    <property type="entry name" value="PDZ DOMAIN-CONTAINING PROTEIN 2"/>
    <property type="match status" value="1"/>
</dbReference>
<dbReference type="Gene3D" id="2.30.42.10">
    <property type="match status" value="2"/>
</dbReference>
<keyword evidence="8" id="KW-0539">Nucleus</keyword>
<comment type="caution">
    <text evidence="11">The sequence shown here is derived from an EMBL/GenBank/DDBJ whole genome shotgun (WGS) entry which is preliminary data.</text>
</comment>
<evidence type="ECO:0000256" key="3">
    <source>
        <dbReference type="ARBA" id="ARBA00004613"/>
    </source>
</evidence>
<evidence type="ECO:0000256" key="6">
    <source>
        <dbReference type="ARBA" id="ARBA00022553"/>
    </source>
</evidence>